<feature type="domain" description="Helicase ATP-binding" evidence="5">
    <location>
        <begin position="18"/>
        <end position="174"/>
    </location>
</feature>
<dbReference type="Gene3D" id="3.40.50.300">
    <property type="entry name" value="P-loop containing nucleotide triphosphate hydrolases"/>
    <property type="match status" value="2"/>
</dbReference>
<dbReference type="InterPro" id="IPR001650">
    <property type="entry name" value="Helicase_C-like"/>
</dbReference>
<evidence type="ECO:0000256" key="4">
    <source>
        <dbReference type="ARBA" id="ARBA00022840"/>
    </source>
</evidence>
<accession>A0ABU2FUQ9</accession>
<evidence type="ECO:0000313" key="8">
    <source>
        <dbReference type="Proteomes" id="UP001268864"/>
    </source>
</evidence>
<gene>
    <name evidence="7" type="ORF">NDI86_18080</name>
</gene>
<name>A0ABU2FUQ9_9EURY</name>
<dbReference type="SUPFAM" id="SSF52540">
    <property type="entry name" value="P-loop containing nucleoside triphosphate hydrolases"/>
    <property type="match status" value="1"/>
</dbReference>
<dbReference type="CDD" id="cd17926">
    <property type="entry name" value="DEXHc_RE"/>
    <property type="match status" value="1"/>
</dbReference>
<evidence type="ECO:0000313" key="7">
    <source>
        <dbReference type="EMBL" id="MDS0284027.1"/>
    </source>
</evidence>
<dbReference type="GO" id="GO:0004386">
    <property type="term" value="F:helicase activity"/>
    <property type="evidence" value="ECO:0007669"/>
    <property type="project" value="UniProtKB-KW"/>
</dbReference>
<proteinExistence type="predicted"/>
<keyword evidence="8" id="KW-1185">Reference proteome</keyword>
<keyword evidence="2" id="KW-0378">Hydrolase</keyword>
<dbReference type="PROSITE" id="PS51192">
    <property type="entry name" value="HELICASE_ATP_BIND_1"/>
    <property type="match status" value="1"/>
</dbReference>
<dbReference type="InterPro" id="IPR050615">
    <property type="entry name" value="ATP-dep_DNA_Helicase"/>
</dbReference>
<dbReference type="SMART" id="SM00487">
    <property type="entry name" value="DEXDc"/>
    <property type="match status" value="1"/>
</dbReference>
<comment type="caution">
    <text evidence="7">The sequence shown here is derived from an EMBL/GenBank/DDBJ whole genome shotgun (WGS) entry which is preliminary data.</text>
</comment>
<feature type="domain" description="Helicase C-terminal" evidence="6">
    <location>
        <begin position="268"/>
        <end position="421"/>
    </location>
</feature>
<dbReference type="PANTHER" id="PTHR11274">
    <property type="entry name" value="RAD25/XP-B DNA REPAIR HELICASE"/>
    <property type="match status" value="1"/>
</dbReference>
<dbReference type="InterPro" id="IPR027417">
    <property type="entry name" value="P-loop_NTPase"/>
</dbReference>
<evidence type="ECO:0000259" key="5">
    <source>
        <dbReference type="PROSITE" id="PS51192"/>
    </source>
</evidence>
<evidence type="ECO:0000256" key="2">
    <source>
        <dbReference type="ARBA" id="ARBA00022801"/>
    </source>
</evidence>
<evidence type="ECO:0000256" key="3">
    <source>
        <dbReference type="ARBA" id="ARBA00022806"/>
    </source>
</evidence>
<sequence length="626" mass="69413">MTAALTGITPRPYQDEAHEFATRRDEAVVCLPTGTGKTLVGCMWARTRLNGPAVDRVLILEPSRFLVEQTHAYYEEYTNIPTTKLDGTTTPTNRVQQWGDGDIVVTTPQTAVNDTAHLDFDAVIIDECHHTTGQHAFKQLLDQVAYPYKLGLSATIPASKERDITTAIGPIHRRSWTDLPDEHVPEWIGEIYDTPYPDGYTDVVDILEDARREFAGTRLAGLPTLGIRMLCRDGALALEETLRRDTVMGDILRDDTLPVLDTCPATHKLNACRAALDEHDFEKAVLFVDRVTIAKQLNAELNEYTTTTLLGRVHTSSDAQQAAVENAQAEGTDLIIATAAGEEGIDLPAADLLIVWSNVVSSVRFIQRLGRIMRPDGTDAPRNAIYLATPDSPDYEALRRGIDEAHRAGLDITNINTDTLLTRSSVGRVKHALEGTPQQRSDLANTLNQPESKLDNWLRTNVRDSNVFYLYRVPDDLNDWRQSSKGISEFLGLDPDETQIADAARNNFSPGKDHRYYLQEPDIHILETEQPDLLNGDETTRLSASYGPSHQERGKHSAYGTVDTVTDTMTDHLADADSFYATISTDSHTPKFSFQMQYQGTATKPVINATVRNADAVATTLTDRLD</sequence>
<dbReference type="InterPro" id="IPR014001">
    <property type="entry name" value="Helicase_ATP-bd"/>
</dbReference>
<dbReference type="PROSITE" id="PS51194">
    <property type="entry name" value="HELICASE_CTER"/>
    <property type="match status" value="1"/>
</dbReference>
<dbReference type="SMART" id="SM00490">
    <property type="entry name" value="HELICc"/>
    <property type="match status" value="1"/>
</dbReference>
<protein>
    <submittedName>
        <fullName evidence="7">DEAD/DEAH box helicase family protein</fullName>
    </submittedName>
</protein>
<dbReference type="PANTHER" id="PTHR11274:SF0">
    <property type="entry name" value="GENERAL TRANSCRIPTION AND DNA REPAIR FACTOR IIH HELICASE SUBUNIT XPB"/>
    <property type="match status" value="1"/>
</dbReference>
<dbReference type="Pfam" id="PF00271">
    <property type="entry name" value="Helicase_C"/>
    <property type="match status" value="1"/>
</dbReference>
<keyword evidence="3 7" id="KW-0347">Helicase</keyword>
<keyword evidence="4" id="KW-0067">ATP-binding</keyword>
<organism evidence="7 8">
    <name type="scientific">Haloarcula onubensis</name>
    <dbReference type="NCBI Taxonomy" id="2950539"/>
    <lineage>
        <taxon>Archaea</taxon>
        <taxon>Methanobacteriati</taxon>
        <taxon>Methanobacteriota</taxon>
        <taxon>Stenosarchaea group</taxon>
        <taxon>Halobacteria</taxon>
        <taxon>Halobacteriales</taxon>
        <taxon>Haloarculaceae</taxon>
        <taxon>Haloarcula</taxon>
    </lineage>
</organism>
<evidence type="ECO:0000256" key="1">
    <source>
        <dbReference type="ARBA" id="ARBA00022741"/>
    </source>
</evidence>
<reference evidence="7 8" key="1">
    <citation type="submission" date="2022-06" db="EMBL/GenBank/DDBJ databases">
        <title>Halomicroarcula sp. a new haloarchaeum isolate from saline soil.</title>
        <authorList>
            <person name="Strakova D."/>
            <person name="Galisteo C."/>
            <person name="Sanchez-Porro C."/>
            <person name="Ventosa A."/>
        </authorList>
    </citation>
    <scope>NUCLEOTIDE SEQUENCE [LARGE SCALE GENOMIC DNA]</scope>
    <source>
        <strain evidence="7 8">S3CR25-11</strain>
    </source>
</reference>
<dbReference type="EMBL" id="JAMQOS010000007">
    <property type="protein sequence ID" value="MDS0284027.1"/>
    <property type="molecule type" value="Genomic_DNA"/>
</dbReference>
<dbReference type="RefSeq" id="WP_310901775.1">
    <property type="nucleotide sequence ID" value="NZ_JAMQOS010000007.1"/>
</dbReference>
<evidence type="ECO:0000259" key="6">
    <source>
        <dbReference type="PROSITE" id="PS51194"/>
    </source>
</evidence>
<dbReference type="Proteomes" id="UP001268864">
    <property type="component" value="Unassembled WGS sequence"/>
</dbReference>
<dbReference type="Pfam" id="PF04851">
    <property type="entry name" value="ResIII"/>
    <property type="match status" value="1"/>
</dbReference>
<keyword evidence="1" id="KW-0547">Nucleotide-binding</keyword>
<dbReference type="InterPro" id="IPR006935">
    <property type="entry name" value="Helicase/UvrB_N"/>
</dbReference>